<dbReference type="PROSITE" id="PS01032">
    <property type="entry name" value="PPM_1"/>
    <property type="match status" value="1"/>
</dbReference>
<name>A0A226EN98_FOLCA</name>
<dbReference type="PANTHER" id="PTHR47992">
    <property type="entry name" value="PROTEIN PHOSPHATASE"/>
    <property type="match status" value="1"/>
</dbReference>
<evidence type="ECO:0000313" key="8">
    <source>
        <dbReference type="Proteomes" id="UP000198287"/>
    </source>
</evidence>
<feature type="compositionally biased region" description="Polar residues" evidence="5">
    <location>
        <begin position="898"/>
        <end position="919"/>
    </location>
</feature>
<dbReference type="EMBL" id="LNIX01000002">
    <property type="protein sequence ID" value="OXA58949.1"/>
    <property type="molecule type" value="Genomic_DNA"/>
</dbReference>
<feature type="region of interest" description="Disordered" evidence="5">
    <location>
        <begin position="702"/>
        <end position="768"/>
    </location>
</feature>
<dbReference type="InterPro" id="IPR036457">
    <property type="entry name" value="PPM-type-like_dom_sf"/>
</dbReference>
<feature type="region of interest" description="Disordered" evidence="5">
    <location>
        <begin position="897"/>
        <end position="1086"/>
    </location>
</feature>
<dbReference type="AlphaFoldDB" id="A0A226EN98"/>
<reference evidence="7 8" key="1">
    <citation type="submission" date="2015-12" db="EMBL/GenBank/DDBJ databases">
        <title>The genome of Folsomia candida.</title>
        <authorList>
            <person name="Faddeeva A."/>
            <person name="Derks M.F."/>
            <person name="Anvar Y."/>
            <person name="Smit S."/>
            <person name="Van Straalen N."/>
            <person name="Roelofs D."/>
        </authorList>
    </citation>
    <scope>NUCLEOTIDE SEQUENCE [LARGE SCALE GENOMIC DNA]</scope>
    <source>
        <strain evidence="7 8">VU population</strain>
        <tissue evidence="7">Whole body</tissue>
    </source>
</reference>
<feature type="compositionally biased region" description="Basic and acidic residues" evidence="5">
    <location>
        <begin position="1046"/>
        <end position="1055"/>
    </location>
</feature>
<dbReference type="Pfam" id="PF00481">
    <property type="entry name" value="PP2C"/>
    <property type="match status" value="1"/>
</dbReference>
<evidence type="ECO:0000259" key="6">
    <source>
        <dbReference type="PROSITE" id="PS51746"/>
    </source>
</evidence>
<gene>
    <name evidence="7" type="ORF">Fcan01_05231</name>
</gene>
<accession>A0A226EN98</accession>
<dbReference type="Proteomes" id="UP000198287">
    <property type="component" value="Unassembled WGS sequence"/>
</dbReference>
<feature type="domain" description="PPM-type phosphatase" evidence="6">
    <location>
        <begin position="167"/>
        <end position="427"/>
    </location>
</feature>
<comment type="caution">
    <text evidence="7">The sequence shown here is derived from an EMBL/GenBank/DDBJ whole genome shotgun (WGS) entry which is preliminary data.</text>
</comment>
<dbReference type="GO" id="GO:0046872">
    <property type="term" value="F:metal ion binding"/>
    <property type="evidence" value="ECO:0007669"/>
    <property type="project" value="UniProtKB-KW"/>
</dbReference>
<feature type="compositionally biased region" description="Low complexity" evidence="5">
    <location>
        <begin position="996"/>
        <end position="1005"/>
    </location>
</feature>
<dbReference type="InterPro" id="IPR015655">
    <property type="entry name" value="PP2C"/>
</dbReference>
<evidence type="ECO:0000313" key="7">
    <source>
        <dbReference type="EMBL" id="OXA58949.1"/>
    </source>
</evidence>
<organism evidence="7 8">
    <name type="scientific">Folsomia candida</name>
    <name type="common">Springtail</name>
    <dbReference type="NCBI Taxonomy" id="158441"/>
    <lineage>
        <taxon>Eukaryota</taxon>
        <taxon>Metazoa</taxon>
        <taxon>Ecdysozoa</taxon>
        <taxon>Arthropoda</taxon>
        <taxon>Hexapoda</taxon>
        <taxon>Collembola</taxon>
        <taxon>Entomobryomorpha</taxon>
        <taxon>Isotomoidea</taxon>
        <taxon>Isotomidae</taxon>
        <taxon>Proisotominae</taxon>
        <taxon>Folsomia</taxon>
    </lineage>
</organism>
<dbReference type="STRING" id="158441.A0A226EN98"/>
<sequence>MSSEETQIPVPDDSSGLCPEEAKVDERLEVVKFLDTFKPTDLEKDPLPIKVHRSRITLDEMEGQAVQWAFEYLYFHACPMGLLQATLGQVYKHVRKYLGPKNDSQPDKISSQEMEPLQLMREVVGVVDNYLGKVSQQSTSLDISDMDAIRDLEAGNTKVTYSPEVFEVSYFSMKNARRTMEDKMAVFPALPHVFEHLRPVWDLSYFGVFDGHGGIEAASYGAAQLHQYFIRGLDEGMELVDALTAAFTRTDAAFISKCAEEKIRSGSAIVSVVVHGHKLYFAWAGDCQATLHMSNGKVKQLVTRHHPGREDEKQRIREMGGEVIEMGGVTRVNGTLAVARAIGDPDFKEYVISNPEVVEVDRSEDLNEAYIVIGSDGLWDKISPLEVGDFVGDFIAKNEGAKAAQLLANQAKSNGSQDNICIIVVYLKPLSDLMKRCMQPSSMFDGEIGKHYDTYVHTKHNRNCENGAESNAEDVAMFTLDPSSQLDLQDEDDDDESSDDDDDEWSFHGNVVPSKNDEEDLIKISPSEHQNLGKPEDMKVDNQNFVDISSLEDNFFLETHQLPSTTGPLRQSENETKNDNDLVQIGDHFVVDKIVKTNNNDVEAVVNVLEGDLILINENEAGGGVGETVGQNLAALQNGSYVGIHNFMSNGHSHEINDLTATQNQESNVTINGNSQTSKDIAEQCVDDSIVIKTESLRTKNEVNKEHKSIGNSTKPQTPSAPSKKILSNVVQKKTLATAPPKRPLLVPQSSKQPLSKMNLPKPAAAQKPNVVDVLPSSTLPKIPKPESKIREQGVRNPTQKIPPTMHPAPKPKAVGATPANKTGGGLKPRPTTNYLPATKPVVNCTQTKLNPSVSTVSTMPRKLATVTSSSSARPISNTRTTTTTVTSTISKTGLVSKASTARPLQNTEKTTTTVSSRLRPSPAVAGIAKVPPPSKPSSRPPTSTLPKASTRPAVPATNAVGNSTKITKTTSITGRPVPVSTTSSKVAPGVKKLATTTSTVTKSTIQGRTKPETKKPTNPQPPKAITLPSKGQEPLSPKILNDGVSSKETDEVGKPEILNNAELLSKELDLEPITRTTNNDPPGHS</sequence>
<dbReference type="Gene3D" id="3.60.40.10">
    <property type="entry name" value="PPM-type phosphatase domain"/>
    <property type="match status" value="1"/>
</dbReference>
<evidence type="ECO:0000256" key="3">
    <source>
        <dbReference type="ARBA" id="ARBA00022912"/>
    </source>
</evidence>
<dbReference type="CDD" id="cd00143">
    <property type="entry name" value="PP2Cc"/>
    <property type="match status" value="1"/>
</dbReference>
<comment type="similarity">
    <text evidence="4">Belongs to the PP2C family.</text>
</comment>
<dbReference type="OMA" id="TAPDICP"/>
<evidence type="ECO:0000256" key="2">
    <source>
        <dbReference type="ARBA" id="ARBA00022801"/>
    </source>
</evidence>
<feature type="region of interest" description="Disordered" evidence="5">
    <location>
        <begin position="485"/>
        <end position="519"/>
    </location>
</feature>
<protein>
    <submittedName>
        <fullName evidence="7">Protein phosphatase 1E</fullName>
    </submittedName>
</protein>
<keyword evidence="1" id="KW-0479">Metal-binding</keyword>
<dbReference type="PROSITE" id="PS51746">
    <property type="entry name" value="PPM_2"/>
    <property type="match status" value="1"/>
</dbReference>
<dbReference type="GO" id="GO:0004722">
    <property type="term" value="F:protein serine/threonine phosphatase activity"/>
    <property type="evidence" value="ECO:0007669"/>
    <property type="project" value="InterPro"/>
</dbReference>
<dbReference type="InterPro" id="IPR000222">
    <property type="entry name" value="PP2C_BS"/>
</dbReference>
<feature type="compositionally biased region" description="Polar residues" evidence="5">
    <location>
        <begin position="1075"/>
        <end position="1086"/>
    </location>
</feature>
<feature type="compositionally biased region" description="Low complexity" evidence="5">
    <location>
        <begin position="964"/>
        <end position="974"/>
    </location>
</feature>
<evidence type="ECO:0000256" key="1">
    <source>
        <dbReference type="ARBA" id="ARBA00022723"/>
    </source>
</evidence>
<keyword evidence="3 4" id="KW-0904">Protein phosphatase</keyword>
<evidence type="ECO:0000256" key="4">
    <source>
        <dbReference type="RuleBase" id="RU003465"/>
    </source>
</evidence>
<feature type="compositionally biased region" description="Polar residues" evidence="5">
    <location>
        <begin position="710"/>
        <end position="721"/>
    </location>
</feature>
<feature type="region of interest" description="Disordered" evidence="5">
    <location>
        <begin position="865"/>
        <end position="885"/>
    </location>
</feature>
<feature type="compositionally biased region" description="Polar residues" evidence="5">
    <location>
        <begin position="866"/>
        <end position="876"/>
    </location>
</feature>
<dbReference type="OrthoDB" id="416093at2759"/>
<keyword evidence="2 4" id="KW-0378">Hydrolase</keyword>
<dbReference type="InterPro" id="IPR001932">
    <property type="entry name" value="PPM-type_phosphatase-like_dom"/>
</dbReference>
<proteinExistence type="inferred from homology"/>
<feature type="region of interest" description="Disordered" evidence="5">
    <location>
        <begin position="797"/>
        <end position="835"/>
    </location>
</feature>
<keyword evidence="8" id="KW-1185">Reference proteome</keyword>
<feature type="compositionally biased region" description="Acidic residues" evidence="5">
    <location>
        <begin position="488"/>
        <end position="504"/>
    </location>
</feature>
<dbReference type="SMART" id="SM00332">
    <property type="entry name" value="PP2Cc"/>
    <property type="match status" value="1"/>
</dbReference>
<feature type="compositionally biased region" description="Pro residues" evidence="5">
    <location>
        <begin position="931"/>
        <end position="940"/>
    </location>
</feature>
<evidence type="ECO:0000256" key="5">
    <source>
        <dbReference type="SAM" id="MobiDB-lite"/>
    </source>
</evidence>
<dbReference type="SUPFAM" id="SSF81606">
    <property type="entry name" value="PP2C-like"/>
    <property type="match status" value="1"/>
</dbReference>